<dbReference type="EMBL" id="JADZGI010000001">
    <property type="protein sequence ID" value="MBH0111481.1"/>
    <property type="molecule type" value="Genomic_DNA"/>
</dbReference>
<dbReference type="InterPro" id="IPR016181">
    <property type="entry name" value="Acyl_CoA_acyltransferase"/>
</dbReference>
<protein>
    <submittedName>
        <fullName evidence="2">GNAT family N-acetyltransferase</fullName>
    </submittedName>
</protein>
<sequence length="196" mass="21550">MADFRLETARLVLRSWRNEDLARFAAVTNTPAVMRWLGGPLDQAGLETLFEAVTSCEAAHGHCFWLVERKGDGGHLAGEVLGFCGLKRGNAPASTFTGEFEVGWRLREEAWGHGYAKEAAIASLDAGFDRFGASRVVAITNPPNRASWGLMERLGMVRTPALDYLDARFASEIGETLAWTITAEAWHRARKGEQQA</sequence>
<dbReference type="SUPFAM" id="SSF55729">
    <property type="entry name" value="Acyl-CoA N-acyltransferases (Nat)"/>
    <property type="match status" value="1"/>
</dbReference>
<dbReference type="AlphaFoldDB" id="A0A931H8V7"/>
<comment type="caution">
    <text evidence="2">The sequence shown here is derived from an EMBL/GenBank/DDBJ whole genome shotgun (WGS) entry which is preliminary data.</text>
</comment>
<evidence type="ECO:0000313" key="2">
    <source>
        <dbReference type="EMBL" id="MBH0111481.1"/>
    </source>
</evidence>
<dbReference type="GO" id="GO:0016747">
    <property type="term" value="F:acyltransferase activity, transferring groups other than amino-acyl groups"/>
    <property type="evidence" value="ECO:0007669"/>
    <property type="project" value="InterPro"/>
</dbReference>
<reference evidence="2" key="1">
    <citation type="submission" date="2020-11" db="EMBL/GenBank/DDBJ databases">
        <title>Novosphingobium aureum sp. nov., a marine bacterium isolated from sediment of a salt flat.</title>
        <authorList>
            <person name="Yoo Y."/>
            <person name="Kim J.-J."/>
        </authorList>
    </citation>
    <scope>NUCLEOTIDE SEQUENCE</scope>
    <source>
        <strain evidence="2">YJ-S2-02</strain>
    </source>
</reference>
<dbReference type="Pfam" id="PF13302">
    <property type="entry name" value="Acetyltransf_3"/>
    <property type="match status" value="1"/>
</dbReference>
<keyword evidence="3" id="KW-1185">Reference proteome</keyword>
<dbReference type="InterPro" id="IPR000182">
    <property type="entry name" value="GNAT_dom"/>
</dbReference>
<gene>
    <name evidence="2" type="ORF">I5E68_00765</name>
</gene>
<dbReference type="Proteomes" id="UP000617634">
    <property type="component" value="Unassembled WGS sequence"/>
</dbReference>
<evidence type="ECO:0000259" key="1">
    <source>
        <dbReference type="Pfam" id="PF13302"/>
    </source>
</evidence>
<organism evidence="2 3">
    <name type="scientific">Novosphingobium aureum</name>
    <dbReference type="NCBI Taxonomy" id="2792964"/>
    <lineage>
        <taxon>Bacteria</taxon>
        <taxon>Pseudomonadati</taxon>
        <taxon>Pseudomonadota</taxon>
        <taxon>Alphaproteobacteria</taxon>
        <taxon>Sphingomonadales</taxon>
        <taxon>Sphingomonadaceae</taxon>
        <taxon>Novosphingobium</taxon>
    </lineage>
</organism>
<dbReference type="RefSeq" id="WP_197159858.1">
    <property type="nucleotide sequence ID" value="NZ_JADZGI010000001.1"/>
</dbReference>
<name>A0A931H8V7_9SPHN</name>
<accession>A0A931H8V7</accession>
<proteinExistence type="predicted"/>
<dbReference type="PANTHER" id="PTHR43792:SF1">
    <property type="entry name" value="N-ACETYLTRANSFERASE DOMAIN-CONTAINING PROTEIN"/>
    <property type="match status" value="1"/>
</dbReference>
<dbReference type="Gene3D" id="3.40.630.30">
    <property type="match status" value="1"/>
</dbReference>
<dbReference type="InterPro" id="IPR051531">
    <property type="entry name" value="N-acetyltransferase"/>
</dbReference>
<feature type="domain" description="N-acetyltransferase" evidence="1">
    <location>
        <begin position="10"/>
        <end position="157"/>
    </location>
</feature>
<evidence type="ECO:0000313" key="3">
    <source>
        <dbReference type="Proteomes" id="UP000617634"/>
    </source>
</evidence>
<dbReference type="PANTHER" id="PTHR43792">
    <property type="entry name" value="GNAT FAMILY, PUTATIVE (AFU_ORTHOLOGUE AFUA_3G00765)-RELATED-RELATED"/>
    <property type="match status" value="1"/>
</dbReference>